<accession>A0A1I7ADS2</accession>
<keyword evidence="1" id="KW-1133">Transmembrane helix</keyword>
<name>A0A1I7ADS2_9BACT</name>
<keyword evidence="1" id="KW-0472">Membrane</keyword>
<feature type="transmembrane region" description="Helical" evidence="1">
    <location>
        <begin position="79"/>
        <end position="97"/>
    </location>
</feature>
<evidence type="ECO:0000313" key="2">
    <source>
        <dbReference type="EMBL" id="SFT73077.1"/>
    </source>
</evidence>
<protein>
    <submittedName>
        <fullName evidence="2">Uncharacterized protein</fullName>
    </submittedName>
</protein>
<proteinExistence type="predicted"/>
<feature type="transmembrane region" description="Helical" evidence="1">
    <location>
        <begin position="185"/>
        <end position="203"/>
    </location>
</feature>
<gene>
    <name evidence="2" type="ORF">SAMN04489724_1885</name>
</gene>
<organism evidence="2 3">
    <name type="scientific">Algoriphagus locisalis</name>
    <dbReference type="NCBI Taxonomy" id="305507"/>
    <lineage>
        <taxon>Bacteria</taxon>
        <taxon>Pseudomonadati</taxon>
        <taxon>Bacteroidota</taxon>
        <taxon>Cytophagia</taxon>
        <taxon>Cytophagales</taxon>
        <taxon>Cyclobacteriaceae</taxon>
        <taxon>Algoriphagus</taxon>
    </lineage>
</organism>
<evidence type="ECO:0000313" key="3">
    <source>
        <dbReference type="Proteomes" id="UP000199673"/>
    </source>
</evidence>
<feature type="transmembrane region" description="Helical" evidence="1">
    <location>
        <begin position="50"/>
        <end position="67"/>
    </location>
</feature>
<dbReference type="STRING" id="305507.SAMN04489724_1885"/>
<reference evidence="3" key="1">
    <citation type="submission" date="2016-10" db="EMBL/GenBank/DDBJ databases">
        <authorList>
            <person name="Varghese N."/>
            <person name="Submissions S."/>
        </authorList>
    </citation>
    <scope>NUCLEOTIDE SEQUENCE [LARGE SCALE GENOMIC DNA]</scope>
    <source>
        <strain evidence="3">DSM 23445</strain>
    </source>
</reference>
<feature type="transmembrane region" description="Helical" evidence="1">
    <location>
        <begin position="140"/>
        <end position="157"/>
    </location>
</feature>
<dbReference type="Proteomes" id="UP000199673">
    <property type="component" value="Unassembled WGS sequence"/>
</dbReference>
<keyword evidence="1" id="KW-0812">Transmembrane</keyword>
<keyword evidence="3" id="KW-1185">Reference proteome</keyword>
<feature type="transmembrane region" description="Helical" evidence="1">
    <location>
        <begin position="109"/>
        <end position="134"/>
    </location>
</feature>
<dbReference type="EMBL" id="FPBF01000002">
    <property type="protein sequence ID" value="SFT73077.1"/>
    <property type="molecule type" value="Genomic_DNA"/>
</dbReference>
<sequence>MVYIINLFTFESLNQEKHKIMEKELTSSESLAIITDMIAKVKKEAAGDGSFHLLLWGWVIALCNLGHYTLEKVGYEHPYYIWITVIPASFISFYWSYQKRNKANFRTHLDLILNQIWIGIFIAILIVLGFMPILRFNHNPVILLLAAVGMFATGSIIKVSIVKVGGLLLAIAAIIAFLVSVSDQYLVAGIAMVLGYLVPGYYLKNTYRERV</sequence>
<evidence type="ECO:0000256" key="1">
    <source>
        <dbReference type="SAM" id="Phobius"/>
    </source>
</evidence>
<feature type="transmembrane region" description="Helical" evidence="1">
    <location>
        <begin position="164"/>
        <end position="179"/>
    </location>
</feature>
<dbReference type="AlphaFoldDB" id="A0A1I7ADS2"/>